<feature type="compositionally biased region" description="Basic residues" evidence="1">
    <location>
        <begin position="1"/>
        <end position="12"/>
    </location>
</feature>
<feature type="compositionally biased region" description="Basic and acidic residues" evidence="1">
    <location>
        <begin position="85"/>
        <end position="112"/>
    </location>
</feature>
<keyword evidence="5" id="KW-1185">Reference proteome</keyword>
<dbReference type="EMBL" id="GL379798">
    <property type="protein sequence ID" value="EGT33490.1"/>
    <property type="molecule type" value="Genomic_DNA"/>
</dbReference>
<name>G0MK81_CAEBE</name>
<evidence type="ECO:0000256" key="1">
    <source>
        <dbReference type="SAM" id="MobiDB-lite"/>
    </source>
</evidence>
<dbReference type="InterPro" id="IPR003595">
    <property type="entry name" value="Tyr_Pase_cat"/>
</dbReference>
<feature type="domain" description="Tyrosine-protein phosphatase" evidence="2">
    <location>
        <begin position="190"/>
        <end position="335"/>
    </location>
</feature>
<evidence type="ECO:0000259" key="2">
    <source>
        <dbReference type="PROSITE" id="PS50055"/>
    </source>
</evidence>
<dbReference type="Gene3D" id="3.90.190.10">
    <property type="entry name" value="Protein tyrosine phosphatase superfamily"/>
    <property type="match status" value="1"/>
</dbReference>
<dbReference type="PROSITE" id="PS50056">
    <property type="entry name" value="TYR_PHOSPHATASE_2"/>
    <property type="match status" value="1"/>
</dbReference>
<dbReference type="eggNOG" id="KOG0789">
    <property type="taxonomic scope" value="Eukaryota"/>
</dbReference>
<dbReference type="InterPro" id="IPR000387">
    <property type="entry name" value="Tyr_Pase_dom"/>
</dbReference>
<dbReference type="GO" id="GO:0004725">
    <property type="term" value="F:protein tyrosine phosphatase activity"/>
    <property type="evidence" value="ECO:0007669"/>
    <property type="project" value="InterPro"/>
</dbReference>
<feature type="region of interest" description="Disordered" evidence="1">
    <location>
        <begin position="1"/>
        <end position="114"/>
    </location>
</feature>
<dbReference type="AlphaFoldDB" id="G0MK81"/>
<dbReference type="STRING" id="135651.G0MK81"/>
<dbReference type="OrthoDB" id="5870053at2759"/>
<dbReference type="SUPFAM" id="SSF52799">
    <property type="entry name" value="(Phosphotyrosine protein) phosphatases II"/>
    <property type="match status" value="1"/>
</dbReference>
<dbReference type="PROSITE" id="PS50055">
    <property type="entry name" value="TYR_PHOSPHATASE_PTP"/>
    <property type="match status" value="1"/>
</dbReference>
<sequence length="357" mass="40433">MNNSQRSKRKKSKGGDASRRDRKNKTGGMEKSQRKEQEKKKKGKKNEQSERGKRKGKVSCTASRDTTGTGGTTGSVPDIGLLIDGEGRSKMERKVKANKKEKEQWSGEEPAKKMMASGTFNPVSIKKEFLHIQDKRKTRLASCKLYQKNLMCVRARDYPIKDDKLIKLTSGDFICAAKIVIPDFDKSTGKLFPIRQENTFFCHGSIRVITRKIQQQSWAVTHYNLEVHHDGCANPLYTTLVHIQNWKQKEGLDDIGDLVSTTEWLLKANMNILFLSGMGLGRSGTMLALFTVMHSVSKGQQVSLKKTVEILRQQRCGLVETAPQYATLYRAIALWFKNKSQDEEIQKKVNEFAPCVQ</sequence>
<dbReference type="InterPro" id="IPR029021">
    <property type="entry name" value="Prot-tyrosine_phosphatase-like"/>
</dbReference>
<dbReference type="SMART" id="SM00194">
    <property type="entry name" value="PTPc"/>
    <property type="match status" value="1"/>
</dbReference>
<evidence type="ECO:0008006" key="6">
    <source>
        <dbReference type="Google" id="ProtNLM"/>
    </source>
</evidence>
<reference evidence="5" key="1">
    <citation type="submission" date="2011-07" db="EMBL/GenBank/DDBJ databases">
        <authorList>
            <consortium name="Caenorhabditis brenneri Sequencing and Analysis Consortium"/>
            <person name="Wilson R.K."/>
        </authorList>
    </citation>
    <scope>NUCLEOTIDE SEQUENCE [LARGE SCALE GENOMIC DNA]</scope>
    <source>
        <strain evidence="5">PB2801</strain>
    </source>
</reference>
<organism evidence="5">
    <name type="scientific">Caenorhabditis brenneri</name>
    <name type="common">Nematode worm</name>
    <dbReference type="NCBI Taxonomy" id="135651"/>
    <lineage>
        <taxon>Eukaryota</taxon>
        <taxon>Metazoa</taxon>
        <taxon>Ecdysozoa</taxon>
        <taxon>Nematoda</taxon>
        <taxon>Chromadorea</taxon>
        <taxon>Rhabditida</taxon>
        <taxon>Rhabditina</taxon>
        <taxon>Rhabditomorpha</taxon>
        <taxon>Rhabditoidea</taxon>
        <taxon>Rhabditidae</taxon>
        <taxon>Peloderinae</taxon>
        <taxon>Caenorhabditis</taxon>
    </lineage>
</organism>
<evidence type="ECO:0000313" key="4">
    <source>
        <dbReference type="EMBL" id="EGT33490.1"/>
    </source>
</evidence>
<protein>
    <recommendedName>
        <fullName evidence="6">Tyrosine-protein phosphatase domain-containing protein</fullName>
    </recommendedName>
</protein>
<accession>G0MK81</accession>
<dbReference type="SMART" id="SM00404">
    <property type="entry name" value="PTPc_motif"/>
    <property type="match status" value="1"/>
</dbReference>
<dbReference type="Pfam" id="PF00102">
    <property type="entry name" value="Y_phosphatase"/>
    <property type="match status" value="1"/>
</dbReference>
<feature type="compositionally biased region" description="Basic and acidic residues" evidence="1">
    <location>
        <begin position="31"/>
        <end position="51"/>
    </location>
</feature>
<proteinExistence type="predicted"/>
<evidence type="ECO:0000259" key="3">
    <source>
        <dbReference type="PROSITE" id="PS50056"/>
    </source>
</evidence>
<dbReference type="PANTHER" id="PTHR23219">
    <property type="entry name" value="TYROSINE-PROTEIN PHOSPHATASE C15H7.3-RELATED"/>
    <property type="match status" value="1"/>
</dbReference>
<feature type="domain" description="Tyrosine specific protein phosphatases" evidence="3">
    <location>
        <begin position="253"/>
        <end position="326"/>
    </location>
</feature>
<dbReference type="Proteomes" id="UP000008068">
    <property type="component" value="Unassembled WGS sequence"/>
</dbReference>
<dbReference type="InterPro" id="IPR000242">
    <property type="entry name" value="PTP_cat"/>
</dbReference>
<dbReference type="HOGENOM" id="CLU_058106_0_0_1"/>
<evidence type="ECO:0000313" key="5">
    <source>
        <dbReference type="Proteomes" id="UP000008068"/>
    </source>
</evidence>
<dbReference type="PANTHER" id="PTHR23219:SF18">
    <property type="entry name" value="TYROSINE-PROTEIN PHOSPHATASE DOMAIN-CONTAINING PROTEIN-RELATED"/>
    <property type="match status" value="1"/>
</dbReference>
<gene>
    <name evidence="4" type="ORF">CAEBREN_11092</name>
</gene>
<dbReference type="InParanoid" id="G0MK81"/>